<reference evidence="5" key="1">
    <citation type="submission" date="2013-08" db="EMBL/GenBank/DDBJ databases">
        <authorList>
            <person name="Mendez C."/>
            <person name="Richter M."/>
            <person name="Ferrer M."/>
            <person name="Sanchez J."/>
        </authorList>
    </citation>
    <scope>NUCLEOTIDE SEQUENCE</scope>
</reference>
<evidence type="ECO:0000256" key="3">
    <source>
        <dbReference type="ARBA" id="ARBA00023163"/>
    </source>
</evidence>
<sequence length="157" mass="17039">MVSNDQLALMILSTCSEAGIRVPEDVAVLGVDDDELMCAMANPPLSSIPFPAKRVGYEAVAVIEALMAGEAAPDEPVVLPPLPIVTRGSTERLAVSDPDVDKALALIHANIGRRFNVSDLTDNLAVSRRSLERKFHRELSTGIQDEIRRSRVEHART</sequence>
<name>T0ZBX9_9ZZZZ</name>
<dbReference type="Pfam" id="PF13377">
    <property type="entry name" value="Peripla_BP_3"/>
    <property type="match status" value="1"/>
</dbReference>
<dbReference type="InterPro" id="IPR046335">
    <property type="entry name" value="LacI/GalR-like_sensor"/>
</dbReference>
<accession>T0ZBX9</accession>
<evidence type="ECO:0000256" key="1">
    <source>
        <dbReference type="ARBA" id="ARBA00023015"/>
    </source>
</evidence>
<dbReference type="PANTHER" id="PTHR30146:SF24">
    <property type="entry name" value="XYLOSE OPERON REGULATORY PROTEIN"/>
    <property type="match status" value="1"/>
</dbReference>
<dbReference type="InterPro" id="IPR018060">
    <property type="entry name" value="HTH_AraC"/>
</dbReference>
<comment type="caution">
    <text evidence="5">The sequence shown here is derived from an EMBL/GenBank/DDBJ whole genome shotgun (WGS) entry which is preliminary data.</text>
</comment>
<dbReference type="Gene3D" id="1.10.10.60">
    <property type="entry name" value="Homeodomain-like"/>
    <property type="match status" value="1"/>
</dbReference>
<dbReference type="PANTHER" id="PTHR30146">
    <property type="entry name" value="LACI-RELATED TRANSCRIPTIONAL REPRESSOR"/>
    <property type="match status" value="1"/>
</dbReference>
<evidence type="ECO:0000259" key="4">
    <source>
        <dbReference type="PROSITE" id="PS01124"/>
    </source>
</evidence>
<dbReference type="Gene3D" id="3.40.50.2300">
    <property type="match status" value="1"/>
</dbReference>
<feature type="domain" description="HTH araC/xylS-type" evidence="4">
    <location>
        <begin position="101"/>
        <end position="157"/>
    </location>
</feature>
<dbReference type="PROSITE" id="PS01124">
    <property type="entry name" value="HTH_ARAC_FAMILY_2"/>
    <property type="match status" value="1"/>
</dbReference>
<keyword evidence="3" id="KW-0804">Transcription</keyword>
<protein>
    <submittedName>
        <fullName evidence="5">Xylose operon regulatory protein</fullName>
    </submittedName>
</protein>
<organism evidence="5">
    <name type="scientific">mine drainage metagenome</name>
    <dbReference type="NCBI Taxonomy" id="410659"/>
    <lineage>
        <taxon>unclassified sequences</taxon>
        <taxon>metagenomes</taxon>
        <taxon>ecological metagenomes</taxon>
    </lineage>
</organism>
<keyword evidence="2" id="KW-0238">DNA-binding</keyword>
<proteinExistence type="predicted"/>
<feature type="non-terminal residue" evidence="5">
    <location>
        <position position="157"/>
    </location>
</feature>
<evidence type="ECO:0000256" key="2">
    <source>
        <dbReference type="ARBA" id="ARBA00023125"/>
    </source>
</evidence>
<dbReference type="GO" id="GO:0000976">
    <property type="term" value="F:transcription cis-regulatory region binding"/>
    <property type="evidence" value="ECO:0007669"/>
    <property type="project" value="TreeGrafter"/>
</dbReference>
<gene>
    <name evidence="5" type="ORF">B1A_21688</name>
</gene>
<keyword evidence="1" id="KW-0805">Transcription regulation</keyword>
<evidence type="ECO:0000313" key="5">
    <source>
        <dbReference type="EMBL" id="EQD27375.1"/>
    </source>
</evidence>
<dbReference type="InterPro" id="IPR028082">
    <property type="entry name" value="Peripla_BP_I"/>
</dbReference>
<dbReference type="EMBL" id="AUZX01016031">
    <property type="protein sequence ID" value="EQD27375.1"/>
    <property type="molecule type" value="Genomic_DNA"/>
</dbReference>
<dbReference type="SUPFAM" id="SSF53822">
    <property type="entry name" value="Periplasmic binding protein-like I"/>
    <property type="match status" value="1"/>
</dbReference>
<dbReference type="GO" id="GO:0003700">
    <property type="term" value="F:DNA-binding transcription factor activity"/>
    <property type="evidence" value="ECO:0007669"/>
    <property type="project" value="InterPro"/>
</dbReference>
<reference evidence="5" key="2">
    <citation type="journal article" date="2014" name="ISME J.">
        <title>Microbial stratification in low pH oxic and suboxic macroscopic growths along an acid mine drainage.</title>
        <authorList>
            <person name="Mendez-Garcia C."/>
            <person name="Mesa V."/>
            <person name="Sprenger R.R."/>
            <person name="Richter M."/>
            <person name="Diez M.S."/>
            <person name="Solano J."/>
            <person name="Bargiela R."/>
            <person name="Golyshina O.V."/>
            <person name="Manteca A."/>
            <person name="Ramos J.L."/>
            <person name="Gallego J.R."/>
            <person name="Llorente I."/>
            <person name="Martins Dos Santos V.A."/>
            <person name="Jensen O.N."/>
            <person name="Pelaez A.I."/>
            <person name="Sanchez J."/>
            <person name="Ferrer M."/>
        </authorList>
    </citation>
    <scope>NUCLEOTIDE SEQUENCE</scope>
</reference>
<dbReference type="AlphaFoldDB" id="T0ZBX9"/>